<keyword evidence="3" id="KW-0808">Transferase</keyword>
<evidence type="ECO:0000259" key="8">
    <source>
        <dbReference type="PROSITE" id="PS50011"/>
    </source>
</evidence>
<keyword evidence="5 9" id="KW-0418">Kinase</keyword>
<sequence>MLSPGVVLNDRYLLNDRVATGGMGEVWSATDTLLRRRVAVKVLLPALISDTEFITRFRTEARLMAALRHPGIVQVYDYGENAPVDGGHRVDYLVMEYLEGVPLSKRIKAAGRLGVAETLSVVAQAAQALHVAHQASIVHRDVKPSNLLVQPDGSIVLVDFGVARSANITGITGSNVVLGTAHYMAPEQISGRPVSAATDIYALGALAYCCLTGRPPFTGTNPLHVVSQHLQDPPPALPPDVPAPVAALVTHALAKDPAHRHPSAAAFAEAARALLATPPATVATPLSGTPWSTGTAPAADRAGHHQTPLPYGAPPPSASGSGYDGGTEQPSGAPPTVPDQRWNAAPPAGDGNRRRRNRVLAAVAGTLAVALAGLGAVLVLRPGAQDPSASDLLTRVGGRASTSATPSGGGLEPAARATSQPNRSAGTTGGATATPTPSRPGGSAPTGGPKPTPSRTSPSTKNPYTAAEACGSGYQVIDSATLTGSDGGVQGRVYLLYNAGNGYNCAVTLKTTSVGSRTPVSTYLEVQGQARSTDSGSFDYYAGPVRAKAAGVCVRWGGSAAGVGYNSPFEHCD</sequence>
<dbReference type="InterPro" id="IPR008271">
    <property type="entry name" value="Ser/Thr_kinase_AS"/>
</dbReference>
<dbReference type="PROSITE" id="PS00108">
    <property type="entry name" value="PROTEIN_KINASE_ST"/>
    <property type="match status" value="1"/>
</dbReference>
<evidence type="ECO:0000256" key="1">
    <source>
        <dbReference type="ARBA" id="ARBA00012513"/>
    </source>
</evidence>
<keyword evidence="4" id="KW-0547">Nucleotide-binding</keyword>
<keyword evidence="2" id="KW-0723">Serine/threonine-protein kinase</keyword>
<proteinExistence type="predicted"/>
<dbReference type="PROSITE" id="PS50011">
    <property type="entry name" value="PROTEIN_KINASE_DOM"/>
    <property type="match status" value="1"/>
</dbReference>
<feature type="domain" description="Protein kinase" evidence="8">
    <location>
        <begin position="12"/>
        <end position="275"/>
    </location>
</feature>
<dbReference type="GO" id="GO:0016301">
    <property type="term" value="F:kinase activity"/>
    <property type="evidence" value="ECO:0007669"/>
    <property type="project" value="UniProtKB-KW"/>
</dbReference>
<dbReference type="PANTHER" id="PTHR43289">
    <property type="entry name" value="MITOGEN-ACTIVATED PROTEIN KINASE KINASE KINASE 20-RELATED"/>
    <property type="match status" value="1"/>
</dbReference>
<dbReference type="EMBL" id="JAZGQK010000006">
    <property type="protein sequence ID" value="MEE6258492.1"/>
    <property type="molecule type" value="Genomic_DNA"/>
</dbReference>
<organism evidence="9 10">
    <name type="scientific">Plantactinospora sonchi</name>
    <dbReference type="NCBI Taxonomy" id="1544735"/>
    <lineage>
        <taxon>Bacteria</taxon>
        <taxon>Bacillati</taxon>
        <taxon>Actinomycetota</taxon>
        <taxon>Actinomycetes</taxon>
        <taxon>Micromonosporales</taxon>
        <taxon>Micromonosporaceae</taxon>
        <taxon>Plantactinospora</taxon>
    </lineage>
</organism>
<dbReference type="InterPro" id="IPR011009">
    <property type="entry name" value="Kinase-like_dom_sf"/>
</dbReference>
<evidence type="ECO:0000256" key="4">
    <source>
        <dbReference type="ARBA" id="ARBA00022741"/>
    </source>
</evidence>
<gene>
    <name evidence="9" type="ORF">V1633_08310</name>
</gene>
<reference evidence="9 10" key="1">
    <citation type="submission" date="2024-01" db="EMBL/GenBank/DDBJ databases">
        <title>Genome insights into Plantactinospora sonchi sp. nov.</title>
        <authorList>
            <person name="Wang L."/>
        </authorList>
    </citation>
    <scope>NUCLEOTIDE SEQUENCE [LARGE SCALE GENOMIC DNA]</scope>
    <source>
        <strain evidence="9 10">NEAU-QY2</strain>
    </source>
</reference>
<dbReference type="CDD" id="cd14014">
    <property type="entry name" value="STKc_PknB_like"/>
    <property type="match status" value="1"/>
</dbReference>
<dbReference type="Gene3D" id="1.10.510.10">
    <property type="entry name" value="Transferase(Phosphotransferase) domain 1"/>
    <property type="match status" value="1"/>
</dbReference>
<dbReference type="InterPro" id="IPR000719">
    <property type="entry name" value="Prot_kinase_dom"/>
</dbReference>
<keyword evidence="10" id="KW-1185">Reference proteome</keyword>
<evidence type="ECO:0000313" key="9">
    <source>
        <dbReference type="EMBL" id="MEE6258492.1"/>
    </source>
</evidence>
<feature type="region of interest" description="Disordered" evidence="7">
    <location>
        <begin position="398"/>
        <end position="465"/>
    </location>
</feature>
<feature type="compositionally biased region" description="Low complexity" evidence="7">
    <location>
        <begin position="423"/>
        <end position="463"/>
    </location>
</feature>
<dbReference type="Pfam" id="PF00069">
    <property type="entry name" value="Pkinase"/>
    <property type="match status" value="1"/>
</dbReference>
<dbReference type="Proteomes" id="UP001332243">
    <property type="component" value="Unassembled WGS sequence"/>
</dbReference>
<protein>
    <recommendedName>
        <fullName evidence="1">non-specific serine/threonine protein kinase</fullName>
        <ecNumber evidence="1">2.7.11.1</ecNumber>
    </recommendedName>
</protein>
<evidence type="ECO:0000313" key="10">
    <source>
        <dbReference type="Proteomes" id="UP001332243"/>
    </source>
</evidence>
<comment type="caution">
    <text evidence="9">The sequence shown here is derived from an EMBL/GenBank/DDBJ whole genome shotgun (WGS) entry which is preliminary data.</text>
</comment>
<evidence type="ECO:0000256" key="2">
    <source>
        <dbReference type="ARBA" id="ARBA00022527"/>
    </source>
</evidence>
<dbReference type="SUPFAM" id="SSF56112">
    <property type="entry name" value="Protein kinase-like (PK-like)"/>
    <property type="match status" value="1"/>
</dbReference>
<evidence type="ECO:0000256" key="7">
    <source>
        <dbReference type="SAM" id="MobiDB-lite"/>
    </source>
</evidence>
<evidence type="ECO:0000256" key="5">
    <source>
        <dbReference type="ARBA" id="ARBA00022777"/>
    </source>
</evidence>
<name>A0ABU7RPR3_9ACTN</name>
<dbReference type="PANTHER" id="PTHR43289:SF6">
    <property type="entry name" value="SERINE_THREONINE-PROTEIN KINASE NEKL-3"/>
    <property type="match status" value="1"/>
</dbReference>
<evidence type="ECO:0000256" key="6">
    <source>
        <dbReference type="ARBA" id="ARBA00022840"/>
    </source>
</evidence>
<dbReference type="EC" id="2.7.11.1" evidence="1"/>
<keyword evidence="6" id="KW-0067">ATP-binding</keyword>
<accession>A0ABU7RPR3</accession>
<feature type="region of interest" description="Disordered" evidence="7">
    <location>
        <begin position="281"/>
        <end position="354"/>
    </location>
</feature>
<dbReference type="Gene3D" id="3.30.200.20">
    <property type="entry name" value="Phosphorylase Kinase, domain 1"/>
    <property type="match status" value="1"/>
</dbReference>
<dbReference type="SMART" id="SM00220">
    <property type="entry name" value="S_TKc"/>
    <property type="match status" value="1"/>
</dbReference>
<evidence type="ECO:0000256" key="3">
    <source>
        <dbReference type="ARBA" id="ARBA00022679"/>
    </source>
</evidence>